<protein>
    <submittedName>
        <fullName evidence="1">Uncharacterized protein</fullName>
    </submittedName>
</protein>
<accession>S8AEG9</accession>
<dbReference type="Proteomes" id="UP000015100">
    <property type="component" value="Unassembled WGS sequence"/>
</dbReference>
<proteinExistence type="predicted"/>
<reference evidence="1 2" key="1">
    <citation type="journal article" date="2013" name="PLoS Genet.">
        <title>Genomic mechanisms accounting for the adaptation to parasitism in nematode-trapping fungi.</title>
        <authorList>
            <person name="Meerupati T."/>
            <person name="Andersson K.M."/>
            <person name="Friman E."/>
            <person name="Kumar D."/>
            <person name="Tunlid A."/>
            <person name="Ahren D."/>
        </authorList>
    </citation>
    <scope>NUCLEOTIDE SEQUENCE [LARGE SCALE GENOMIC DNA]</scope>
    <source>
        <strain evidence="1 2">CBS 200.50</strain>
    </source>
</reference>
<evidence type="ECO:0000313" key="1">
    <source>
        <dbReference type="EMBL" id="EPS41420.1"/>
    </source>
</evidence>
<comment type="caution">
    <text evidence="1">The sequence shown here is derived from an EMBL/GenBank/DDBJ whole genome shotgun (WGS) entry which is preliminary data.</text>
</comment>
<evidence type="ECO:0000313" key="2">
    <source>
        <dbReference type="Proteomes" id="UP000015100"/>
    </source>
</evidence>
<sequence>MIDFNDDGSQFYSTVFNAVSDSFIVFIRGEGISDSIGVTQADDVTPITPLIKEGVRLLGLPARMRTAYTCACTGDAMGGMTATATVDESADMLRFANVYLIIV</sequence>
<gene>
    <name evidence="1" type="ORF">H072_4678</name>
</gene>
<reference evidence="2" key="2">
    <citation type="submission" date="2013-04" db="EMBL/GenBank/DDBJ databases">
        <title>Genomic mechanisms accounting for the adaptation to parasitism in nematode-trapping fungi.</title>
        <authorList>
            <person name="Ahren D.G."/>
        </authorList>
    </citation>
    <scope>NUCLEOTIDE SEQUENCE [LARGE SCALE GENOMIC DNA]</scope>
    <source>
        <strain evidence="2">CBS 200.50</strain>
    </source>
</reference>
<dbReference type="HOGENOM" id="CLU_2263626_0_0_1"/>
<organism evidence="1 2">
    <name type="scientific">Dactylellina haptotyla (strain CBS 200.50)</name>
    <name type="common">Nematode-trapping fungus</name>
    <name type="synonym">Monacrosporium haptotylum</name>
    <dbReference type="NCBI Taxonomy" id="1284197"/>
    <lineage>
        <taxon>Eukaryota</taxon>
        <taxon>Fungi</taxon>
        <taxon>Dikarya</taxon>
        <taxon>Ascomycota</taxon>
        <taxon>Pezizomycotina</taxon>
        <taxon>Orbiliomycetes</taxon>
        <taxon>Orbiliales</taxon>
        <taxon>Orbiliaceae</taxon>
        <taxon>Dactylellina</taxon>
    </lineage>
</organism>
<keyword evidence="2" id="KW-1185">Reference proteome</keyword>
<name>S8AEG9_DACHA</name>
<dbReference type="EMBL" id="AQGS01000242">
    <property type="protein sequence ID" value="EPS41420.1"/>
    <property type="molecule type" value="Genomic_DNA"/>
</dbReference>
<dbReference type="AlphaFoldDB" id="S8AEG9"/>